<keyword evidence="1" id="KW-0472">Membrane</keyword>
<evidence type="ECO:0000313" key="3">
    <source>
        <dbReference type="Proteomes" id="UP000018888"/>
    </source>
</evidence>
<keyword evidence="3" id="KW-1185">Reference proteome</keyword>
<sequence length="464" mass="52515">MEDIISRLYQCISIPTIYTLLNPILTTFFILFYCLNWGDHPGKVPNGATPSTVLSQNPNMFDFHITCNDNASPACSAMDTYNRAGQIISDNLILNTKIIVEITVERRPETFWGATYPAKVFNNLDDIRRYFPTALIKQVQPGFPPTGTDIFITINSSRDPDTYYPGTGQIQANQHDFLELVLHELQHGLGFETVWYQLQGNDLFPDFDYTLDNNGVVTFQSFKENIFDYFLVVHPIGRGVERTTPYVQALNTMAGPFGKTYNNMGDFYNGVIQQQQQQGKSYTKSMLSMATLPYRMSFMANDGNDPIALETTYNPFKLGSSISHFAKDVYSTTSDFLLISESQAGKTLEDKVAAYGNDPGEGMGPDLRSLLATMGYELRIPGSPPVKSSNKITTNNSTDKSPYSTKELRWEIWPRGITISDAIEIEKLWCGLLFQEDSITDYYSKIKRYNDNVNLRKASRKRIY</sequence>
<dbReference type="AlphaFoldDB" id="A0A2P4Q3X8"/>
<reference evidence="2 3" key="1">
    <citation type="journal article" date="2013" name="Proc. Natl. Acad. Sci. U.S.A.">
        <title>Genome of an arbuscular mycorrhizal fungus provides insight into the oldest plant symbiosis.</title>
        <authorList>
            <person name="Tisserant E."/>
            <person name="Malbreil M."/>
            <person name="Kuo A."/>
            <person name="Kohler A."/>
            <person name="Symeonidi A."/>
            <person name="Balestrini R."/>
            <person name="Charron P."/>
            <person name="Duensing N."/>
            <person name="Frei Dit Frey N."/>
            <person name="Gianinazzi-Pearson V."/>
            <person name="Gilbert L.B."/>
            <person name="Handa Y."/>
            <person name="Herr J.R."/>
            <person name="Hijri M."/>
            <person name="Koul R."/>
            <person name="Kawaguchi M."/>
            <person name="Krajinski F."/>
            <person name="Lammers P.J."/>
            <person name="Masclaux F.G."/>
            <person name="Murat C."/>
            <person name="Morin E."/>
            <person name="Ndikumana S."/>
            <person name="Pagni M."/>
            <person name="Petitpierre D."/>
            <person name="Requena N."/>
            <person name="Rosikiewicz P."/>
            <person name="Riley R."/>
            <person name="Saito K."/>
            <person name="San Clemente H."/>
            <person name="Shapiro H."/>
            <person name="van Tuinen D."/>
            <person name="Becard G."/>
            <person name="Bonfante P."/>
            <person name="Paszkowski U."/>
            <person name="Shachar-Hill Y.Y."/>
            <person name="Tuskan G.A."/>
            <person name="Young P.W."/>
            <person name="Sanders I.R."/>
            <person name="Henrissat B."/>
            <person name="Rensing S.A."/>
            <person name="Grigoriev I.V."/>
            <person name="Corradi N."/>
            <person name="Roux C."/>
            <person name="Martin F."/>
        </authorList>
    </citation>
    <scope>NUCLEOTIDE SEQUENCE [LARGE SCALE GENOMIC DNA]</scope>
    <source>
        <strain evidence="2 3">DAOM 197198</strain>
    </source>
</reference>
<dbReference type="EMBL" id="AUPC02000096">
    <property type="protein sequence ID" value="POG72355.1"/>
    <property type="molecule type" value="Genomic_DNA"/>
</dbReference>
<keyword evidence="1" id="KW-0812">Transmembrane</keyword>
<evidence type="ECO:0000313" key="2">
    <source>
        <dbReference type="EMBL" id="POG72355.1"/>
    </source>
</evidence>
<reference evidence="2 3" key="2">
    <citation type="journal article" date="2018" name="New Phytol.">
        <title>High intraspecific genome diversity in the model arbuscular mycorrhizal symbiont Rhizophagus irregularis.</title>
        <authorList>
            <person name="Chen E.C.H."/>
            <person name="Morin E."/>
            <person name="Beaudet D."/>
            <person name="Noel J."/>
            <person name="Yildirir G."/>
            <person name="Ndikumana S."/>
            <person name="Charron P."/>
            <person name="St-Onge C."/>
            <person name="Giorgi J."/>
            <person name="Kruger M."/>
            <person name="Marton T."/>
            <person name="Ropars J."/>
            <person name="Grigoriev I.V."/>
            <person name="Hainaut M."/>
            <person name="Henrissat B."/>
            <person name="Roux C."/>
            <person name="Martin F."/>
            <person name="Corradi N."/>
        </authorList>
    </citation>
    <scope>NUCLEOTIDE SEQUENCE [LARGE SCALE GENOMIC DNA]</scope>
    <source>
        <strain evidence="2 3">DAOM 197198</strain>
    </source>
</reference>
<evidence type="ECO:0000256" key="1">
    <source>
        <dbReference type="SAM" id="Phobius"/>
    </source>
</evidence>
<dbReference type="VEuPathDB" id="FungiDB:RhiirFUN_007700"/>
<gene>
    <name evidence="2" type="ORF">GLOIN_2v1773708</name>
</gene>
<feature type="transmembrane region" description="Helical" evidence="1">
    <location>
        <begin position="12"/>
        <end position="33"/>
    </location>
</feature>
<comment type="caution">
    <text evidence="2">The sequence shown here is derived from an EMBL/GenBank/DDBJ whole genome shotgun (WGS) entry which is preliminary data.</text>
</comment>
<evidence type="ECO:0008006" key="4">
    <source>
        <dbReference type="Google" id="ProtNLM"/>
    </source>
</evidence>
<name>A0A2P4Q3X8_RHIID</name>
<keyword evidence="1" id="KW-1133">Transmembrane helix</keyword>
<accession>A0A2P4Q3X8</accession>
<organism evidence="2 3">
    <name type="scientific">Rhizophagus irregularis (strain DAOM 181602 / DAOM 197198 / MUCL 43194)</name>
    <name type="common">Arbuscular mycorrhizal fungus</name>
    <name type="synonym">Glomus intraradices</name>
    <dbReference type="NCBI Taxonomy" id="747089"/>
    <lineage>
        <taxon>Eukaryota</taxon>
        <taxon>Fungi</taxon>
        <taxon>Fungi incertae sedis</taxon>
        <taxon>Mucoromycota</taxon>
        <taxon>Glomeromycotina</taxon>
        <taxon>Glomeromycetes</taxon>
        <taxon>Glomerales</taxon>
        <taxon>Glomeraceae</taxon>
        <taxon>Rhizophagus</taxon>
    </lineage>
</organism>
<dbReference type="Proteomes" id="UP000018888">
    <property type="component" value="Unassembled WGS sequence"/>
</dbReference>
<proteinExistence type="predicted"/>
<protein>
    <recommendedName>
        <fullName evidence="4">Sequence orphan</fullName>
    </recommendedName>
</protein>